<evidence type="ECO:0000313" key="2">
    <source>
        <dbReference type="Proteomes" id="UP001152798"/>
    </source>
</evidence>
<dbReference type="OrthoDB" id="7391519at2759"/>
<accession>A0A9P0EDS3</accession>
<keyword evidence="2" id="KW-1185">Reference proteome</keyword>
<organism evidence="1 2">
    <name type="scientific">Nezara viridula</name>
    <name type="common">Southern green stink bug</name>
    <name type="synonym">Cimex viridulus</name>
    <dbReference type="NCBI Taxonomy" id="85310"/>
    <lineage>
        <taxon>Eukaryota</taxon>
        <taxon>Metazoa</taxon>
        <taxon>Ecdysozoa</taxon>
        <taxon>Arthropoda</taxon>
        <taxon>Hexapoda</taxon>
        <taxon>Insecta</taxon>
        <taxon>Pterygota</taxon>
        <taxon>Neoptera</taxon>
        <taxon>Paraneoptera</taxon>
        <taxon>Hemiptera</taxon>
        <taxon>Heteroptera</taxon>
        <taxon>Panheteroptera</taxon>
        <taxon>Pentatomomorpha</taxon>
        <taxon>Pentatomoidea</taxon>
        <taxon>Pentatomidae</taxon>
        <taxon>Pentatominae</taxon>
        <taxon>Nezara</taxon>
    </lineage>
</organism>
<proteinExistence type="predicted"/>
<evidence type="ECO:0000313" key="1">
    <source>
        <dbReference type="EMBL" id="CAH1393064.1"/>
    </source>
</evidence>
<dbReference type="EMBL" id="OV725078">
    <property type="protein sequence ID" value="CAH1393064.1"/>
    <property type="molecule type" value="Genomic_DNA"/>
</dbReference>
<name>A0A9P0EDS3_NEZVI</name>
<dbReference type="Proteomes" id="UP001152798">
    <property type="component" value="Chromosome 2"/>
</dbReference>
<reference evidence="1" key="1">
    <citation type="submission" date="2022-01" db="EMBL/GenBank/DDBJ databases">
        <authorList>
            <person name="King R."/>
        </authorList>
    </citation>
    <scope>NUCLEOTIDE SEQUENCE</scope>
</reference>
<sequence>MFKVPGISMGWFDAHEWYIKYELVNLTVWKAPPTASRSRNPSQEEQVPLGSCTSYLPLSAMEPTMLNVKQINMKHNKLATAKLAKLITGVKSTLLLIQEPYCFRGMIKGLEGTGGRII</sequence>
<gene>
    <name evidence="1" type="ORF">NEZAVI_LOCUS3785</name>
</gene>
<dbReference type="AlphaFoldDB" id="A0A9P0EDS3"/>
<protein>
    <submittedName>
        <fullName evidence="1">Uncharacterized protein</fullName>
    </submittedName>
</protein>